<dbReference type="RefSeq" id="WP_091346844.1">
    <property type="nucleotide sequence ID" value="NZ_FMAQ01000002.1"/>
</dbReference>
<dbReference type="AlphaFoldDB" id="A0A1C3ZX37"/>
<proteinExistence type="predicted"/>
<reference evidence="2" key="1">
    <citation type="submission" date="2016-08" db="EMBL/GenBank/DDBJ databases">
        <authorList>
            <person name="Varghese N."/>
            <person name="Submissions Spin"/>
        </authorList>
    </citation>
    <scope>NUCLEOTIDE SEQUENCE [LARGE SCALE GENOMIC DNA]</scope>
    <source>
        <strain evidence="2">R-53248</strain>
    </source>
</reference>
<dbReference type="PROSITE" id="PS51257">
    <property type="entry name" value="PROKAR_LIPOPROTEIN"/>
    <property type="match status" value="1"/>
</dbReference>
<evidence type="ECO:0008006" key="3">
    <source>
        <dbReference type="Google" id="ProtNLM"/>
    </source>
</evidence>
<gene>
    <name evidence="1" type="ORF">GA0061081_102135</name>
</gene>
<keyword evidence="2" id="KW-1185">Reference proteome</keyword>
<dbReference type="OrthoDB" id="7068923at2"/>
<protein>
    <recommendedName>
        <fullName evidence="3">Entry exclusion lipoprotein TrbK</fullName>
    </recommendedName>
</protein>
<dbReference type="NCBIfam" id="NF033894">
    <property type="entry name" value="Eex_IncN"/>
    <property type="match status" value="1"/>
</dbReference>
<evidence type="ECO:0000313" key="1">
    <source>
        <dbReference type="EMBL" id="SCB86939.1"/>
    </source>
</evidence>
<name>A0A1C3ZX37_9GAMM</name>
<sequence>MKKILILITTMFLFGCNEKTYTVSDFENNKELRDEYNKKCQNGEIDGDSLNCKNVFDALISIETPKHNPHAWD</sequence>
<accession>A0A1C3ZX37</accession>
<dbReference type="InterPro" id="IPR047937">
    <property type="entry name" value="Eex_IncN-like"/>
</dbReference>
<dbReference type="Proteomes" id="UP000199670">
    <property type="component" value="Unassembled WGS sequence"/>
</dbReference>
<dbReference type="EMBL" id="FMAQ01000002">
    <property type="protein sequence ID" value="SCB86939.1"/>
    <property type="molecule type" value="Genomic_DNA"/>
</dbReference>
<organism evidence="1 2">
    <name type="scientific">Gilliamella bombicola</name>
    <dbReference type="NCBI Taxonomy" id="1798182"/>
    <lineage>
        <taxon>Bacteria</taxon>
        <taxon>Pseudomonadati</taxon>
        <taxon>Pseudomonadota</taxon>
        <taxon>Gammaproteobacteria</taxon>
        <taxon>Orbales</taxon>
        <taxon>Orbaceae</taxon>
        <taxon>Gilliamella</taxon>
    </lineage>
</organism>
<evidence type="ECO:0000313" key="2">
    <source>
        <dbReference type="Proteomes" id="UP000199670"/>
    </source>
</evidence>